<dbReference type="STRING" id="3827.A0A1S2XD47"/>
<sequence length="248" mass="27627">MDSFKPNRFRTRQFLTPKAERYLGIQPHAPSPLVNSTPLELTEDDVVFSYESSQPSSSSSSSNRTPNRHYRHQYNHHQYHHRKASPLGPPDSFGILASLPEGDESPNVENTSQFLNNAPVSVSVSGSVSSNSSSSSTRPVLVVQRPQTEGTPSWSSPASNRFYHSAPVNVPMMSPEMVELARKYEEEDALAAVDEDEFRVPPHEYISRQLEFSSMHSCSLFEGVGRTLKGRDMRSVRNAVLSQTGFIS</sequence>
<dbReference type="GeneID" id="101502592"/>
<evidence type="ECO:0000313" key="4">
    <source>
        <dbReference type="RefSeq" id="XP_004487487.1"/>
    </source>
</evidence>
<dbReference type="PANTHER" id="PTHR33083:SF93">
    <property type="entry name" value="OS07G0516300 PROTEIN"/>
    <property type="match status" value="1"/>
</dbReference>
<name>A0A1S2XD47_CICAR</name>
<evidence type="ECO:0000256" key="1">
    <source>
        <dbReference type="ARBA" id="ARBA00034773"/>
    </source>
</evidence>
<keyword evidence="3" id="KW-1185">Reference proteome</keyword>
<dbReference type="Pfam" id="PF04520">
    <property type="entry name" value="Senescence_reg"/>
    <property type="match status" value="1"/>
</dbReference>
<dbReference type="AlphaFoldDB" id="A0A1S2XD47"/>
<dbReference type="KEGG" id="cam:101502592"/>
<dbReference type="GO" id="GO:0010150">
    <property type="term" value="P:leaf senescence"/>
    <property type="evidence" value="ECO:0007669"/>
    <property type="project" value="UniProtKB-ARBA"/>
</dbReference>
<comment type="similarity">
    <text evidence="1">Belongs to the senescence regulator S40 family.</text>
</comment>
<dbReference type="eggNOG" id="ENOG502S22W">
    <property type="taxonomic scope" value="Eukaryota"/>
</dbReference>
<dbReference type="PANTHER" id="PTHR33083">
    <property type="entry name" value="EXPRESSED PROTEIN"/>
    <property type="match status" value="1"/>
</dbReference>
<dbReference type="PaxDb" id="3827-XP_004487487.1"/>
<accession>A0A1S2XD47</accession>
<evidence type="ECO:0000256" key="2">
    <source>
        <dbReference type="SAM" id="MobiDB-lite"/>
    </source>
</evidence>
<feature type="region of interest" description="Disordered" evidence="2">
    <location>
        <begin position="21"/>
        <end position="40"/>
    </location>
</feature>
<dbReference type="RefSeq" id="XP_004487487.1">
    <property type="nucleotide sequence ID" value="XM_004487430.3"/>
</dbReference>
<feature type="compositionally biased region" description="Low complexity" evidence="2">
    <location>
        <begin position="49"/>
        <end position="62"/>
    </location>
</feature>
<dbReference type="InterPro" id="IPR007608">
    <property type="entry name" value="Senescence_reg_S40"/>
</dbReference>
<feature type="compositionally biased region" description="Polar residues" evidence="2">
    <location>
        <begin position="145"/>
        <end position="158"/>
    </location>
</feature>
<protein>
    <submittedName>
        <fullName evidence="4">Uncharacterized protein LOC101502592</fullName>
    </submittedName>
</protein>
<feature type="compositionally biased region" description="Low complexity" evidence="2">
    <location>
        <begin position="122"/>
        <end position="143"/>
    </location>
</feature>
<proteinExistence type="inferred from homology"/>
<feature type="region of interest" description="Disordered" evidence="2">
    <location>
        <begin position="45"/>
        <end position="69"/>
    </location>
</feature>
<feature type="region of interest" description="Disordered" evidence="2">
    <location>
        <begin position="122"/>
        <end position="158"/>
    </location>
</feature>
<reference evidence="4" key="2">
    <citation type="submission" date="2025-08" db="UniProtKB">
        <authorList>
            <consortium name="RefSeq"/>
        </authorList>
    </citation>
    <scope>IDENTIFICATION</scope>
    <source>
        <tissue evidence="4">Etiolated seedlings</tissue>
    </source>
</reference>
<organism evidence="3 4">
    <name type="scientific">Cicer arietinum</name>
    <name type="common">Chickpea</name>
    <name type="synonym">Garbanzo</name>
    <dbReference type="NCBI Taxonomy" id="3827"/>
    <lineage>
        <taxon>Eukaryota</taxon>
        <taxon>Viridiplantae</taxon>
        <taxon>Streptophyta</taxon>
        <taxon>Embryophyta</taxon>
        <taxon>Tracheophyta</taxon>
        <taxon>Spermatophyta</taxon>
        <taxon>Magnoliopsida</taxon>
        <taxon>eudicotyledons</taxon>
        <taxon>Gunneridae</taxon>
        <taxon>Pentapetalae</taxon>
        <taxon>rosids</taxon>
        <taxon>fabids</taxon>
        <taxon>Fabales</taxon>
        <taxon>Fabaceae</taxon>
        <taxon>Papilionoideae</taxon>
        <taxon>50 kb inversion clade</taxon>
        <taxon>NPAAA clade</taxon>
        <taxon>Hologalegina</taxon>
        <taxon>IRL clade</taxon>
        <taxon>Cicereae</taxon>
        <taxon>Cicer</taxon>
    </lineage>
</organism>
<evidence type="ECO:0000313" key="3">
    <source>
        <dbReference type="Proteomes" id="UP000087171"/>
    </source>
</evidence>
<reference evidence="3" key="1">
    <citation type="journal article" date="2013" name="Nat. Biotechnol.">
        <title>Draft genome sequence of chickpea (Cicer arietinum) provides a resource for trait improvement.</title>
        <authorList>
            <person name="Varshney R.K."/>
            <person name="Song C."/>
            <person name="Saxena R.K."/>
            <person name="Azam S."/>
            <person name="Yu S."/>
            <person name="Sharpe A.G."/>
            <person name="Cannon S."/>
            <person name="Baek J."/>
            <person name="Rosen B.D."/>
            <person name="Tar'an B."/>
            <person name="Millan T."/>
            <person name="Zhang X."/>
            <person name="Ramsay L.D."/>
            <person name="Iwata A."/>
            <person name="Wang Y."/>
            <person name="Nelson W."/>
            <person name="Farmer A.D."/>
            <person name="Gaur P.M."/>
            <person name="Soderlund C."/>
            <person name="Penmetsa R.V."/>
            <person name="Xu C."/>
            <person name="Bharti A.K."/>
            <person name="He W."/>
            <person name="Winter P."/>
            <person name="Zhao S."/>
            <person name="Hane J.K."/>
            <person name="Carrasquilla-Garcia N."/>
            <person name="Condie J.A."/>
            <person name="Upadhyaya H.D."/>
            <person name="Luo M.C."/>
            <person name="Thudi M."/>
            <person name="Gowda C.L."/>
            <person name="Singh N.P."/>
            <person name="Lichtenzveig J."/>
            <person name="Gali K.K."/>
            <person name="Rubio J."/>
            <person name="Nadarajan N."/>
            <person name="Dolezel J."/>
            <person name="Bansal K.C."/>
            <person name="Xu X."/>
            <person name="Edwards D."/>
            <person name="Zhang G."/>
            <person name="Kahl G."/>
            <person name="Gil J."/>
            <person name="Singh K.B."/>
            <person name="Datta S.K."/>
            <person name="Jackson S.A."/>
            <person name="Wang J."/>
            <person name="Cook D.R."/>
        </authorList>
    </citation>
    <scope>NUCLEOTIDE SEQUENCE [LARGE SCALE GENOMIC DNA]</scope>
    <source>
        <strain evidence="3">cv. CDC Frontier</strain>
    </source>
</reference>
<dbReference type="OrthoDB" id="684536at2759"/>
<dbReference type="Proteomes" id="UP000087171">
    <property type="component" value="Chromosome Ca1"/>
</dbReference>
<gene>
    <name evidence="4" type="primary">LOC101502592</name>
</gene>